<reference evidence="1" key="2">
    <citation type="submission" date="2022-01" db="EMBL/GenBank/DDBJ databases">
        <authorList>
            <person name="Yamashiro T."/>
            <person name="Shiraishi A."/>
            <person name="Satake H."/>
            <person name="Nakayama K."/>
        </authorList>
    </citation>
    <scope>NUCLEOTIDE SEQUENCE</scope>
</reference>
<accession>A0ABQ5D6F7</accession>
<dbReference type="Proteomes" id="UP001151760">
    <property type="component" value="Unassembled WGS sequence"/>
</dbReference>
<evidence type="ECO:0000313" key="2">
    <source>
        <dbReference type="Proteomes" id="UP001151760"/>
    </source>
</evidence>
<keyword evidence="1" id="KW-0808">Transferase</keyword>
<proteinExistence type="predicted"/>
<sequence>MILELADRSISTPTGIAEDVFVKVRTFFFPADFIVVDYVADPRASLILGRPFLRTTRALINVHGEQMTLHHDDQSVTFKFGDTKTFSYNTIELVNRIDVIGVACEEIDDANCDSEGDLLLLEKYLNNDPISSLPPSDQKFKELKTVESSSDEPPKLELKDLPPHLEYAFLEGTNKLPVIIAKGLKDKDKTALLMVLRSYKHAIAWKISDIKRIDPQFRTNKILMEEDAKPTVHHQRRVNPKIHEVIK</sequence>
<gene>
    <name evidence="1" type="ORF">Tco_0923118</name>
</gene>
<keyword evidence="2" id="KW-1185">Reference proteome</keyword>
<dbReference type="PANTHER" id="PTHR33067:SF9">
    <property type="entry name" value="RNA-DIRECTED DNA POLYMERASE"/>
    <property type="match status" value="1"/>
</dbReference>
<name>A0ABQ5D6F7_9ASTR</name>
<reference evidence="1" key="1">
    <citation type="journal article" date="2022" name="Int. J. Mol. Sci.">
        <title>Draft Genome of Tanacetum Coccineum: Genomic Comparison of Closely Related Tanacetum-Family Plants.</title>
        <authorList>
            <person name="Yamashiro T."/>
            <person name="Shiraishi A."/>
            <person name="Nakayama K."/>
            <person name="Satake H."/>
        </authorList>
    </citation>
    <scope>NUCLEOTIDE SEQUENCE</scope>
</reference>
<comment type="caution">
    <text evidence="1">The sequence shown here is derived from an EMBL/GenBank/DDBJ whole genome shotgun (WGS) entry which is preliminary data.</text>
</comment>
<keyword evidence="1" id="KW-0695">RNA-directed DNA polymerase</keyword>
<organism evidence="1 2">
    <name type="scientific">Tanacetum coccineum</name>
    <dbReference type="NCBI Taxonomy" id="301880"/>
    <lineage>
        <taxon>Eukaryota</taxon>
        <taxon>Viridiplantae</taxon>
        <taxon>Streptophyta</taxon>
        <taxon>Embryophyta</taxon>
        <taxon>Tracheophyta</taxon>
        <taxon>Spermatophyta</taxon>
        <taxon>Magnoliopsida</taxon>
        <taxon>eudicotyledons</taxon>
        <taxon>Gunneridae</taxon>
        <taxon>Pentapetalae</taxon>
        <taxon>asterids</taxon>
        <taxon>campanulids</taxon>
        <taxon>Asterales</taxon>
        <taxon>Asteraceae</taxon>
        <taxon>Asteroideae</taxon>
        <taxon>Anthemideae</taxon>
        <taxon>Anthemidinae</taxon>
        <taxon>Tanacetum</taxon>
    </lineage>
</organism>
<keyword evidence="1" id="KW-0548">Nucleotidyltransferase</keyword>
<dbReference type="InterPro" id="IPR021109">
    <property type="entry name" value="Peptidase_aspartic_dom_sf"/>
</dbReference>
<evidence type="ECO:0000313" key="1">
    <source>
        <dbReference type="EMBL" id="GJT32699.1"/>
    </source>
</evidence>
<dbReference type="Gene3D" id="2.40.70.10">
    <property type="entry name" value="Acid Proteases"/>
    <property type="match status" value="1"/>
</dbReference>
<dbReference type="EMBL" id="BQNB010014814">
    <property type="protein sequence ID" value="GJT32699.1"/>
    <property type="molecule type" value="Genomic_DNA"/>
</dbReference>
<dbReference type="GO" id="GO:0003964">
    <property type="term" value="F:RNA-directed DNA polymerase activity"/>
    <property type="evidence" value="ECO:0007669"/>
    <property type="project" value="UniProtKB-KW"/>
</dbReference>
<protein>
    <submittedName>
        <fullName evidence="1">Reverse transcriptase domain-containing protein</fullName>
    </submittedName>
</protein>
<dbReference type="PANTHER" id="PTHR33067">
    <property type="entry name" value="RNA-DIRECTED DNA POLYMERASE-RELATED"/>
    <property type="match status" value="1"/>
</dbReference>